<keyword evidence="3" id="KW-1185">Reference proteome</keyword>
<dbReference type="PROSITE" id="PS51184">
    <property type="entry name" value="JMJC"/>
    <property type="match status" value="1"/>
</dbReference>
<dbReference type="OrthoDB" id="479699at2"/>
<dbReference type="eggNOG" id="COG2850">
    <property type="taxonomic scope" value="Bacteria"/>
</dbReference>
<feature type="domain" description="JmjC" evidence="1">
    <location>
        <begin position="100"/>
        <end position="271"/>
    </location>
</feature>
<dbReference type="PANTHER" id="PTHR12461:SF105">
    <property type="entry name" value="HYPOXIA-INDUCIBLE FACTOR 1-ALPHA INHIBITOR"/>
    <property type="match status" value="1"/>
</dbReference>
<accession>A0YF56</accession>
<dbReference type="SMART" id="SM00558">
    <property type="entry name" value="JmjC"/>
    <property type="match status" value="1"/>
</dbReference>
<gene>
    <name evidence="2" type="ORF">GP2143_00892</name>
</gene>
<dbReference type="STRING" id="247633.GP2143_00892"/>
<dbReference type="EMBL" id="AAVT01000007">
    <property type="protein sequence ID" value="EAW30651.1"/>
    <property type="molecule type" value="Genomic_DNA"/>
</dbReference>
<dbReference type="SUPFAM" id="SSF51197">
    <property type="entry name" value="Clavaminate synthase-like"/>
    <property type="match status" value="1"/>
</dbReference>
<sequence>MVAMHIYDLDSDAIERISNPSINDLKTLFVNTRKPLIFPGLANREFSFIRSLNLDLFSKMTKRVPVMTPSKSGVNLFIKYDDMPMNEFVESVKSGKKLYIGAQKIHGERGIPTDINGLSGLADNIDIPRWINPECIASSNLWAGSGDNSTVLHFDPWDSLLVLGQGKKEVVVIPDVETPRCHPYSAYNFFALNEGRVLHSQVNPLNIQKKFQAEFSKIKAMRGSLESGDVIFIPAGFWHFVESQEVNVGINFFIHLADKSLFQQEPLRTFWIKDNITLKPVNWFWRIKSRFFRTIRKVFPKRIAS</sequence>
<dbReference type="InterPro" id="IPR003347">
    <property type="entry name" value="JmjC_dom"/>
</dbReference>
<name>A0YF56_9GAMM</name>
<proteinExistence type="predicted"/>
<reference evidence="2 3" key="1">
    <citation type="journal article" date="2010" name="J. Bacteriol.">
        <title>Genome sequence of the oligotrophic marine Gammaproteobacterium HTCC2143, isolated from the Oregon Coast.</title>
        <authorList>
            <person name="Oh H.M."/>
            <person name="Kang I."/>
            <person name="Ferriera S."/>
            <person name="Giovannoni S.J."/>
            <person name="Cho J.C."/>
        </authorList>
    </citation>
    <scope>NUCLEOTIDE SEQUENCE [LARGE SCALE GENOMIC DNA]</scope>
    <source>
        <strain evidence="2 3">HTCC2143</strain>
    </source>
</reference>
<dbReference type="PANTHER" id="PTHR12461">
    <property type="entry name" value="HYPOXIA-INDUCIBLE FACTOR 1 ALPHA INHIBITOR-RELATED"/>
    <property type="match status" value="1"/>
</dbReference>
<dbReference type="InterPro" id="IPR041667">
    <property type="entry name" value="Cupin_8"/>
</dbReference>
<dbReference type="AlphaFoldDB" id="A0YF56"/>
<dbReference type="Proteomes" id="UP000004931">
    <property type="component" value="Unassembled WGS sequence"/>
</dbReference>
<evidence type="ECO:0000259" key="1">
    <source>
        <dbReference type="PROSITE" id="PS51184"/>
    </source>
</evidence>
<comment type="caution">
    <text evidence="2">The sequence shown here is derived from an EMBL/GenBank/DDBJ whole genome shotgun (WGS) entry which is preliminary data.</text>
</comment>
<protein>
    <recommendedName>
        <fullName evidence="1">JmjC domain-containing protein</fullName>
    </recommendedName>
</protein>
<evidence type="ECO:0000313" key="3">
    <source>
        <dbReference type="Proteomes" id="UP000004931"/>
    </source>
</evidence>
<dbReference type="Pfam" id="PF13621">
    <property type="entry name" value="Cupin_8"/>
    <property type="match status" value="1"/>
</dbReference>
<evidence type="ECO:0000313" key="2">
    <source>
        <dbReference type="EMBL" id="EAW30651.1"/>
    </source>
</evidence>
<organism evidence="2 3">
    <name type="scientific">marine gamma proteobacterium HTCC2143</name>
    <dbReference type="NCBI Taxonomy" id="247633"/>
    <lineage>
        <taxon>Bacteria</taxon>
        <taxon>Pseudomonadati</taxon>
        <taxon>Pseudomonadota</taxon>
        <taxon>Gammaproteobacteria</taxon>
        <taxon>Cellvibrionales</taxon>
        <taxon>Spongiibacteraceae</taxon>
        <taxon>BD1-7 clade</taxon>
    </lineage>
</organism>
<dbReference type="Gene3D" id="2.60.120.650">
    <property type="entry name" value="Cupin"/>
    <property type="match status" value="1"/>
</dbReference>